<dbReference type="Pfam" id="PF06580">
    <property type="entry name" value="His_kinase"/>
    <property type="match status" value="1"/>
</dbReference>
<keyword evidence="4" id="KW-1185">Reference proteome</keyword>
<dbReference type="PANTHER" id="PTHR34220">
    <property type="entry name" value="SENSOR HISTIDINE KINASE YPDA"/>
    <property type="match status" value="1"/>
</dbReference>
<protein>
    <submittedName>
        <fullName evidence="3">Histidine kinase</fullName>
    </submittedName>
</protein>
<feature type="transmembrane region" description="Helical" evidence="1">
    <location>
        <begin position="12"/>
        <end position="33"/>
    </location>
</feature>
<feature type="transmembrane region" description="Helical" evidence="1">
    <location>
        <begin position="77"/>
        <end position="100"/>
    </location>
</feature>
<feature type="domain" description="Signal transduction histidine kinase internal region" evidence="2">
    <location>
        <begin position="166"/>
        <end position="244"/>
    </location>
</feature>
<organism evidence="3 4">
    <name type="scientific">Tenacibaculum pelagium</name>
    <dbReference type="NCBI Taxonomy" id="2759527"/>
    <lineage>
        <taxon>Bacteria</taxon>
        <taxon>Pseudomonadati</taxon>
        <taxon>Bacteroidota</taxon>
        <taxon>Flavobacteriia</taxon>
        <taxon>Flavobacteriales</taxon>
        <taxon>Flavobacteriaceae</taxon>
        <taxon>Tenacibaculum</taxon>
    </lineage>
</organism>
<dbReference type="PANTHER" id="PTHR34220:SF7">
    <property type="entry name" value="SENSOR HISTIDINE KINASE YPDA"/>
    <property type="match status" value="1"/>
</dbReference>
<keyword evidence="3" id="KW-0808">Transferase</keyword>
<dbReference type="GO" id="GO:0000155">
    <property type="term" value="F:phosphorelay sensor kinase activity"/>
    <property type="evidence" value="ECO:0007669"/>
    <property type="project" value="InterPro"/>
</dbReference>
<keyword evidence="3" id="KW-0418">Kinase</keyword>
<dbReference type="InterPro" id="IPR050640">
    <property type="entry name" value="Bact_2-comp_sensor_kinase"/>
</dbReference>
<gene>
    <name evidence="3" type="ORF">H3Z83_05225</name>
</gene>
<dbReference type="AlphaFoldDB" id="A0A839AQF6"/>
<dbReference type="Gene3D" id="3.30.565.10">
    <property type="entry name" value="Histidine kinase-like ATPase, C-terminal domain"/>
    <property type="match status" value="1"/>
</dbReference>
<dbReference type="Proteomes" id="UP000563906">
    <property type="component" value="Unassembled WGS sequence"/>
</dbReference>
<comment type="caution">
    <text evidence="3">The sequence shown here is derived from an EMBL/GenBank/DDBJ whole genome shotgun (WGS) entry which is preliminary data.</text>
</comment>
<keyword evidence="1" id="KW-1133">Transmembrane helix</keyword>
<feature type="transmembrane region" description="Helical" evidence="1">
    <location>
        <begin position="45"/>
        <end position="65"/>
    </location>
</feature>
<keyword evidence="1" id="KW-0472">Membrane</keyword>
<evidence type="ECO:0000313" key="4">
    <source>
        <dbReference type="Proteomes" id="UP000563906"/>
    </source>
</evidence>
<dbReference type="InterPro" id="IPR036890">
    <property type="entry name" value="HATPase_C_sf"/>
</dbReference>
<evidence type="ECO:0000313" key="3">
    <source>
        <dbReference type="EMBL" id="MBA6155921.1"/>
    </source>
</evidence>
<reference evidence="3 4" key="1">
    <citation type="submission" date="2020-07" db="EMBL/GenBank/DDBJ databases">
        <title>Bacterium isolated from marine sediment.</title>
        <authorList>
            <person name="Shang D."/>
            <person name="Du Z.-J."/>
        </authorList>
    </citation>
    <scope>NUCLEOTIDE SEQUENCE [LARGE SCALE GENOMIC DNA]</scope>
    <source>
        <strain evidence="3 4">S7007</strain>
    </source>
</reference>
<dbReference type="InterPro" id="IPR010559">
    <property type="entry name" value="Sig_transdc_His_kin_internal"/>
</dbReference>
<sequence length="352" mass="40899">MTKYTVPIKHFLFILLNLIFWVGVYFFYTYFLGYGSSNTAYVNHFSMFLMPITITLSYFIILHLIPKYLLKKQYFLFILYSIYTFLISFAVIIISIFYGLVFSSYLRDINSIALTKSLSLIILGVYFIVIIATSIALLIYNYLSSSKNEDLKNKFLQAQLQLKEQELKFLKMQLHPHFLFNTLNTLYGFALKKSDAASDMILKLSNLLDYILYQVDKPSVLLSNEIKHIENYISLEKMRFQDSLHVNFIKDLHKDNIEIAPMLLLPFIENSFKHGTQINNVLKVDAFLKTSDNLLEFTVSNTSKNSLASKRGIGLNNIKKRLEMLFNNDYTLNITKEDTSFNVALKIPLKNV</sequence>
<dbReference type="GO" id="GO:0016020">
    <property type="term" value="C:membrane"/>
    <property type="evidence" value="ECO:0007669"/>
    <property type="project" value="InterPro"/>
</dbReference>
<evidence type="ECO:0000256" key="1">
    <source>
        <dbReference type="SAM" id="Phobius"/>
    </source>
</evidence>
<keyword evidence="1" id="KW-0812">Transmembrane</keyword>
<feature type="transmembrane region" description="Helical" evidence="1">
    <location>
        <begin position="120"/>
        <end position="143"/>
    </location>
</feature>
<name>A0A839AQF6_9FLAO</name>
<dbReference type="EMBL" id="JACGLS010000002">
    <property type="protein sequence ID" value="MBA6155921.1"/>
    <property type="molecule type" value="Genomic_DNA"/>
</dbReference>
<accession>A0A839AQF6</accession>
<proteinExistence type="predicted"/>
<evidence type="ECO:0000259" key="2">
    <source>
        <dbReference type="Pfam" id="PF06580"/>
    </source>
</evidence>